<dbReference type="RefSeq" id="WP_014043718.1">
    <property type="nucleotide sequence ID" value="NC_015952.1"/>
</dbReference>
<proteinExistence type="predicted"/>
<evidence type="ECO:0000313" key="1">
    <source>
        <dbReference type="EMBL" id="AEM88783.1"/>
    </source>
</evidence>
<dbReference type="PROSITE" id="PS51257">
    <property type="entry name" value="PROKAR_LIPOPROTEIN"/>
    <property type="match status" value="1"/>
</dbReference>
<dbReference type="EMBL" id="CP002996">
    <property type="protein sequence ID" value="AEM88783.1"/>
    <property type="molecule type" value="Genomic_DNA"/>
</dbReference>
<dbReference type="HOGENOM" id="CLU_2604699_0_0_11"/>
<evidence type="ECO:0000313" key="2">
    <source>
        <dbReference type="Proteomes" id="UP000008703"/>
    </source>
</evidence>
<dbReference type="Proteomes" id="UP000008703">
    <property type="component" value="Plasmid pSTRVI02"/>
</dbReference>
<dbReference type="KEGG" id="svl:Strvi_0006"/>
<keyword evidence="2" id="KW-1185">Reference proteome</keyword>
<dbReference type="AlphaFoldDB" id="G2PHD7"/>
<reference evidence="1" key="1">
    <citation type="submission" date="2011-08" db="EMBL/GenBank/DDBJ databases">
        <title>Complete sequence of plasmid 2 of Streptomyces violaceusniger Tu 4113.</title>
        <authorList>
            <consortium name="US DOE Joint Genome Institute"/>
            <person name="Lucas S."/>
            <person name="Han J."/>
            <person name="Lapidus A."/>
            <person name="Cheng J.-F."/>
            <person name="Goodwin L."/>
            <person name="Pitluck S."/>
            <person name="Peters L."/>
            <person name="Ivanova N."/>
            <person name="Daligault H."/>
            <person name="Detter J.C."/>
            <person name="Han C."/>
            <person name="Tapia R."/>
            <person name="Land M."/>
            <person name="Hauser L."/>
            <person name="Kyrpides N."/>
            <person name="Ivanova N."/>
            <person name="Pagani I."/>
            <person name="Hagen A."/>
            <person name="Katz L."/>
            <person name="Fiedler H.-P."/>
            <person name="Keasling J."/>
            <person name="Fortman J."/>
            <person name="Woyke T."/>
        </authorList>
    </citation>
    <scope>NUCLEOTIDE SEQUENCE [LARGE SCALE GENOMIC DNA]</scope>
    <source>
        <strain evidence="1">Tu 4113</strain>
        <plasmid evidence="1">pSTRVI02</plasmid>
    </source>
</reference>
<organism evidence="1 2">
    <name type="scientific">Streptomyces violaceusniger (strain Tu 4113)</name>
    <dbReference type="NCBI Taxonomy" id="653045"/>
    <lineage>
        <taxon>Bacteria</taxon>
        <taxon>Bacillati</taxon>
        <taxon>Actinomycetota</taxon>
        <taxon>Actinomycetes</taxon>
        <taxon>Kitasatosporales</taxon>
        <taxon>Streptomycetaceae</taxon>
        <taxon>Streptomyces</taxon>
        <taxon>Streptomyces violaceusniger group</taxon>
    </lineage>
</organism>
<geneLocation type="plasmid" evidence="1 2">
    <name>pSTRVI02</name>
</geneLocation>
<protein>
    <submittedName>
        <fullName evidence="1">Uncharacterized protein</fullName>
    </submittedName>
</protein>
<sequence>MKYGDSDTFGDPARLCQALGTALSGCGIEAEVSALNSYDLQLNFTGHGAARLLYLLVEGNEPGPEALEDLVRMMVDGVG</sequence>
<accession>G2PHD7</accession>
<gene>
    <name evidence="1" type="ORF">Strvi_0006</name>
</gene>
<name>G2PHD7_STRV4</name>
<keyword evidence="1" id="KW-0614">Plasmid</keyword>